<dbReference type="Proteomes" id="UP000885738">
    <property type="component" value="Unassembled WGS sequence"/>
</dbReference>
<dbReference type="PANTHER" id="PTHR34504">
    <property type="entry name" value="ANTITOXIN HICB"/>
    <property type="match status" value="1"/>
</dbReference>
<reference evidence="2" key="1">
    <citation type="journal article" date="2020" name="mSystems">
        <title>Genome- and Community-Level Interaction Insights into Carbon Utilization and Element Cycling Functions of Hydrothermarchaeota in Hydrothermal Sediment.</title>
        <authorList>
            <person name="Zhou Z."/>
            <person name="Liu Y."/>
            <person name="Xu W."/>
            <person name="Pan J."/>
            <person name="Luo Z.H."/>
            <person name="Li M."/>
        </authorList>
    </citation>
    <scope>NUCLEOTIDE SEQUENCE [LARGE SCALE GENOMIC DNA]</scope>
    <source>
        <strain evidence="2">HyVt-389</strain>
    </source>
</reference>
<protein>
    <submittedName>
        <fullName evidence="2">Type II toxin-antitoxin system HicB family antitoxin</fullName>
    </submittedName>
</protein>
<gene>
    <name evidence="2" type="ORF">ENI35_06320</name>
</gene>
<organism evidence="2">
    <name type="scientific">Desulfofervidus auxilii</name>
    <dbReference type="NCBI Taxonomy" id="1621989"/>
    <lineage>
        <taxon>Bacteria</taxon>
        <taxon>Pseudomonadati</taxon>
        <taxon>Thermodesulfobacteriota</taxon>
        <taxon>Candidatus Desulfofervidia</taxon>
        <taxon>Candidatus Desulfofervidales</taxon>
        <taxon>Candidatus Desulfofervidaceae</taxon>
        <taxon>Candidatus Desulfofervidus</taxon>
    </lineage>
</organism>
<dbReference type="InterPro" id="IPR031807">
    <property type="entry name" value="HicB-like"/>
</dbReference>
<dbReference type="InterPro" id="IPR051404">
    <property type="entry name" value="TA_system_antitoxin"/>
</dbReference>
<evidence type="ECO:0000259" key="1">
    <source>
        <dbReference type="Pfam" id="PF15919"/>
    </source>
</evidence>
<dbReference type="EMBL" id="DRIH01000223">
    <property type="protein sequence ID" value="HEC68405.1"/>
    <property type="molecule type" value="Genomic_DNA"/>
</dbReference>
<evidence type="ECO:0000313" key="2">
    <source>
        <dbReference type="EMBL" id="HEC68405.1"/>
    </source>
</evidence>
<feature type="domain" description="HicB-like antitoxin of toxin-antitoxin system" evidence="1">
    <location>
        <begin position="5"/>
        <end position="63"/>
    </location>
</feature>
<dbReference type="SUPFAM" id="SSF143100">
    <property type="entry name" value="TTHA1013/TTHA0281-like"/>
    <property type="match status" value="1"/>
</dbReference>
<dbReference type="InterPro" id="IPR035069">
    <property type="entry name" value="TTHA1013/TTHA0281-like"/>
</dbReference>
<dbReference type="Gene3D" id="3.30.160.250">
    <property type="match status" value="1"/>
</dbReference>
<dbReference type="AlphaFoldDB" id="A0A7C1ZMR7"/>
<name>A0A7C1ZMR7_DESA2</name>
<comment type="caution">
    <text evidence="2">The sequence shown here is derived from an EMBL/GenBank/DDBJ whole genome shotgun (WGS) entry which is preliminary data.</text>
</comment>
<proteinExistence type="predicted"/>
<dbReference type="PANTHER" id="PTHR34504:SF2">
    <property type="entry name" value="UPF0150 PROTEIN SSL0259"/>
    <property type="match status" value="1"/>
</dbReference>
<accession>A0A7C1ZMR7</accession>
<sequence>MNKDYTITIFWSKEDEAYVAVVQELEGCSAFGSTPEEALKEVQIAMEAWLEVAREKGDPIPKPLPQKIAV</sequence>
<dbReference type="Pfam" id="PF15919">
    <property type="entry name" value="HicB_lk_antitox"/>
    <property type="match status" value="1"/>
</dbReference>